<dbReference type="SUPFAM" id="SSF55781">
    <property type="entry name" value="GAF domain-like"/>
    <property type="match status" value="1"/>
</dbReference>
<evidence type="ECO:0000256" key="1">
    <source>
        <dbReference type="ARBA" id="ARBA00023015"/>
    </source>
</evidence>
<dbReference type="GO" id="GO:0003677">
    <property type="term" value="F:DNA binding"/>
    <property type="evidence" value="ECO:0007669"/>
    <property type="project" value="UniProtKB-KW"/>
</dbReference>
<accession>G3F9B2</accession>
<dbReference type="CDD" id="cd06170">
    <property type="entry name" value="LuxR_C_like"/>
    <property type="match status" value="1"/>
</dbReference>
<dbReference type="SMART" id="SM00421">
    <property type="entry name" value="HTH_LUXR"/>
    <property type="match status" value="1"/>
</dbReference>
<keyword evidence="1" id="KW-0805">Transcription regulation</keyword>
<evidence type="ECO:0000256" key="3">
    <source>
        <dbReference type="ARBA" id="ARBA00023163"/>
    </source>
</evidence>
<dbReference type="InterPro" id="IPR000792">
    <property type="entry name" value="Tscrpt_reg_LuxR_C"/>
</dbReference>
<dbReference type="Gene3D" id="3.30.450.40">
    <property type="match status" value="1"/>
</dbReference>
<name>G3F9B2_9NOCA</name>
<proteinExistence type="predicted"/>
<dbReference type="AlphaFoldDB" id="G3F9B2"/>
<dbReference type="InterPro" id="IPR029016">
    <property type="entry name" value="GAF-like_dom_sf"/>
</dbReference>
<dbReference type="PRINTS" id="PR00038">
    <property type="entry name" value="HTHLUXR"/>
</dbReference>
<evidence type="ECO:0000259" key="4">
    <source>
        <dbReference type="PROSITE" id="PS50043"/>
    </source>
</evidence>
<dbReference type="PROSITE" id="PS50043">
    <property type="entry name" value="HTH_LUXR_2"/>
    <property type="match status" value="1"/>
</dbReference>
<dbReference type="SUPFAM" id="SSF46894">
    <property type="entry name" value="C-terminal effector domain of the bipartite response regulators"/>
    <property type="match status" value="1"/>
</dbReference>
<reference evidence="5" key="1">
    <citation type="submission" date="2011-03" db="EMBL/GenBank/DDBJ databases">
        <authorList>
            <person name="Yang X.Q."/>
        </authorList>
    </citation>
    <scope>NUCLEOTIDE SEQUENCE</scope>
    <source>
        <strain evidence="5">R04</strain>
    </source>
</reference>
<dbReference type="Gene3D" id="1.10.10.10">
    <property type="entry name" value="Winged helix-like DNA-binding domain superfamily/Winged helix DNA-binding domain"/>
    <property type="match status" value="1"/>
</dbReference>
<evidence type="ECO:0000256" key="2">
    <source>
        <dbReference type="ARBA" id="ARBA00023125"/>
    </source>
</evidence>
<dbReference type="InterPro" id="IPR003018">
    <property type="entry name" value="GAF"/>
</dbReference>
<dbReference type="PANTHER" id="PTHR44688">
    <property type="entry name" value="DNA-BINDING TRANSCRIPTIONAL ACTIVATOR DEVR_DOSR"/>
    <property type="match status" value="1"/>
</dbReference>
<dbReference type="Pfam" id="PF00196">
    <property type="entry name" value="GerE"/>
    <property type="match status" value="1"/>
</dbReference>
<keyword evidence="2" id="KW-0238">DNA-binding</keyword>
<dbReference type="InterPro" id="IPR016032">
    <property type="entry name" value="Sig_transdc_resp-reg_C-effctor"/>
</dbReference>
<dbReference type="PANTHER" id="PTHR44688:SF16">
    <property type="entry name" value="DNA-BINDING TRANSCRIPTIONAL ACTIVATOR DEVR_DOSR"/>
    <property type="match status" value="1"/>
</dbReference>
<sequence>MQADAQRIEVMKAQDPGNPWDASGVMVPSANRREIREVIATAQRLLAWDEMPFGEVRDFKATGEMLSTIAAMTKEALRGNPSAAEHLAASDDLVELLIKVKTAGDHLHEAQLAQHTAGFKVVRDALACLHGVNSVAELIEGTPAAVCLLGFDRAILSRVDESSWIPENFYFVGDPQWAAEVRVIGHENPLPLGPGLIESESARRKVPLIATNVLQSPHVHRQIADATLSRSYAVAPVMPEGRVAGFLHADCYFQRRNMEQFDLEMLSMFTEGFGYALQRASLLDRMAKLKSAVNSLANGISSVVEESSGFELGSSGFYRERPEITSGRIGDFPVGQAEGELPPTRREQEVLRLMAAGETNAGIASQLFISEGTVKSHVKQILRKLGAANRAQAVSRWSKIEQRERANG</sequence>
<dbReference type="InterPro" id="IPR036388">
    <property type="entry name" value="WH-like_DNA-bd_sf"/>
</dbReference>
<dbReference type="EMBL" id="JF502262">
    <property type="protein sequence ID" value="AEN14616.1"/>
    <property type="molecule type" value="Genomic_DNA"/>
</dbReference>
<dbReference type="Pfam" id="PF13185">
    <property type="entry name" value="GAF_2"/>
    <property type="match status" value="1"/>
</dbReference>
<organism evidence="5">
    <name type="scientific">Rhodococcus sp. R04</name>
    <dbReference type="NCBI Taxonomy" id="374846"/>
    <lineage>
        <taxon>Bacteria</taxon>
        <taxon>Bacillati</taxon>
        <taxon>Actinomycetota</taxon>
        <taxon>Actinomycetes</taxon>
        <taxon>Mycobacteriales</taxon>
        <taxon>Nocardiaceae</taxon>
        <taxon>Rhodococcus</taxon>
    </lineage>
</organism>
<keyword evidence="3" id="KW-0804">Transcription</keyword>
<protein>
    <submittedName>
        <fullName evidence="5">GAF modulated transcriptional regulator</fullName>
    </submittedName>
</protein>
<dbReference type="GO" id="GO:0006355">
    <property type="term" value="P:regulation of DNA-templated transcription"/>
    <property type="evidence" value="ECO:0007669"/>
    <property type="project" value="InterPro"/>
</dbReference>
<feature type="domain" description="HTH luxR-type" evidence="4">
    <location>
        <begin position="338"/>
        <end position="401"/>
    </location>
</feature>
<evidence type="ECO:0000313" key="5">
    <source>
        <dbReference type="EMBL" id="AEN14616.1"/>
    </source>
</evidence>